<dbReference type="InterPro" id="IPR005202">
    <property type="entry name" value="TF_GRAS"/>
</dbReference>
<evidence type="ECO:0000256" key="3">
    <source>
        <dbReference type="PROSITE-ProRule" id="PRU01191"/>
    </source>
</evidence>
<keyword evidence="2" id="KW-0804">Transcription</keyword>
<name>A0A5J9URD5_9POAL</name>
<protein>
    <submittedName>
        <fullName evidence="4">Uncharacterized protein</fullName>
    </submittedName>
</protein>
<feature type="region of interest" description="Leucine repeat I (LRI)" evidence="3">
    <location>
        <begin position="240"/>
        <end position="300"/>
    </location>
</feature>
<dbReference type="Proteomes" id="UP000324897">
    <property type="component" value="Chromosome 2"/>
</dbReference>
<comment type="caution">
    <text evidence="3">Lacks conserved residue(s) required for the propagation of feature annotation.</text>
</comment>
<keyword evidence="1" id="KW-0805">Transcription regulation</keyword>
<reference evidence="4 5" key="1">
    <citation type="journal article" date="2019" name="Sci. Rep.">
        <title>A high-quality genome of Eragrostis curvula grass provides insights into Poaceae evolution and supports new strategies to enhance forage quality.</title>
        <authorList>
            <person name="Carballo J."/>
            <person name="Santos B.A.C.M."/>
            <person name="Zappacosta D."/>
            <person name="Garbus I."/>
            <person name="Selva J.P."/>
            <person name="Gallo C.A."/>
            <person name="Diaz A."/>
            <person name="Albertini E."/>
            <person name="Caccamo M."/>
            <person name="Echenique V."/>
        </authorList>
    </citation>
    <scope>NUCLEOTIDE SEQUENCE [LARGE SCALE GENOMIC DNA]</scope>
    <source>
        <strain evidence="5">cv. Victoria</strain>
        <tissue evidence="4">Leaf</tissue>
    </source>
</reference>
<dbReference type="PANTHER" id="PTHR31636">
    <property type="entry name" value="OSJNBA0084A10.13 PROTEIN-RELATED"/>
    <property type="match status" value="1"/>
</dbReference>
<dbReference type="AlphaFoldDB" id="A0A5J9URD5"/>
<evidence type="ECO:0000313" key="4">
    <source>
        <dbReference type="EMBL" id="TVU25717.1"/>
    </source>
</evidence>
<accession>A0A5J9URD5</accession>
<dbReference type="OrthoDB" id="636567at2759"/>
<dbReference type="Gramene" id="TVU25717">
    <property type="protein sequence ID" value="TVU25717"/>
    <property type="gene ID" value="EJB05_28222"/>
</dbReference>
<gene>
    <name evidence="4" type="ORF">EJB05_28222</name>
</gene>
<dbReference type="Pfam" id="PF03514">
    <property type="entry name" value="GRAS"/>
    <property type="match status" value="1"/>
</dbReference>
<evidence type="ECO:0000256" key="2">
    <source>
        <dbReference type="ARBA" id="ARBA00023163"/>
    </source>
</evidence>
<feature type="region of interest" description="SAW" evidence="3">
    <location>
        <begin position="542"/>
        <end position="616"/>
    </location>
</feature>
<comment type="caution">
    <text evidence="4">The sequence shown here is derived from an EMBL/GenBank/DDBJ whole genome shotgun (WGS) entry which is preliminary data.</text>
</comment>
<feature type="short sequence motif" description="VHIID" evidence="3">
    <location>
        <begin position="350"/>
        <end position="354"/>
    </location>
</feature>
<evidence type="ECO:0000256" key="1">
    <source>
        <dbReference type="ARBA" id="ARBA00023015"/>
    </source>
</evidence>
<dbReference type="EMBL" id="RWGY01000013">
    <property type="protein sequence ID" value="TVU25717.1"/>
    <property type="molecule type" value="Genomic_DNA"/>
</dbReference>
<proteinExistence type="inferred from homology"/>
<evidence type="ECO:0000313" key="5">
    <source>
        <dbReference type="Proteomes" id="UP000324897"/>
    </source>
</evidence>
<feature type="non-terminal residue" evidence="4">
    <location>
        <position position="1"/>
    </location>
</feature>
<comment type="similarity">
    <text evidence="3">Belongs to the GRAS family.</text>
</comment>
<sequence length="623" mass="70533">MATTPEEFFVNCLMERSPPSPSLFPDHPSLPHGCGEGQLSPNDMMLPYISRMLMEDDVEDKLYDHPALLQVQEPFAEILFAPSFHANKGNNVNRINMEGGEDLLQDGSCDQSSIDSAFLKGANAVGSFLKGMEEAKTFLPKDDSFRRNELVNQRFGENSNHSDPREMYSRDEHLEEARIAEKTVTMMEPKGVDASKMLDEVMVHGYEKCISDMKKLRITIANEVEKNTRKSSVNPEKHVVDLPTLLIYCAQAVAANNHTNTWELLKQIRQHASATGNATQRLAQCFAKGLEARLVGTGSKLWELLMVERPSVMEFLEAYQLYVAACSFDNIALSFSVMTIMDKMVGKSKLHIVDYGLHYGFQWAGLLRLLAEREGVQPPEVKITAIGHLHPSSYAADDQIEETGHRLYRLALELGLPSFKFHAVRTKWEDISIKDLNTDSNEVLVVNDHFNLSILMDESVCFDDPNPRDTVLGNIRKMRPDVFVQSIVSCSYGTSFLSRFRGALFHYMALFDMLDATIPRESKPRMVLEQGLFGRYAMNVIACEGVDLVHYPEKYMQWQARNQRAGLRQMPPKPGIVRGLENEAKKHHRDFLLSEDGHWILQGWMGRILFAHSAWVAEDTPSE</sequence>
<dbReference type="PROSITE" id="PS50985">
    <property type="entry name" value="GRAS"/>
    <property type="match status" value="1"/>
</dbReference>
<keyword evidence="5" id="KW-1185">Reference proteome</keyword>
<organism evidence="4 5">
    <name type="scientific">Eragrostis curvula</name>
    <name type="common">weeping love grass</name>
    <dbReference type="NCBI Taxonomy" id="38414"/>
    <lineage>
        <taxon>Eukaryota</taxon>
        <taxon>Viridiplantae</taxon>
        <taxon>Streptophyta</taxon>
        <taxon>Embryophyta</taxon>
        <taxon>Tracheophyta</taxon>
        <taxon>Spermatophyta</taxon>
        <taxon>Magnoliopsida</taxon>
        <taxon>Liliopsida</taxon>
        <taxon>Poales</taxon>
        <taxon>Poaceae</taxon>
        <taxon>PACMAD clade</taxon>
        <taxon>Chloridoideae</taxon>
        <taxon>Eragrostideae</taxon>
        <taxon>Eragrostidinae</taxon>
        <taxon>Eragrostis</taxon>
    </lineage>
</organism>